<gene>
    <name evidence="1" type="ORF">RPERSI_LOCUS4746</name>
</gene>
<evidence type="ECO:0000313" key="1">
    <source>
        <dbReference type="EMBL" id="CAG8570824.1"/>
    </source>
</evidence>
<proteinExistence type="predicted"/>
<keyword evidence="2" id="KW-1185">Reference proteome</keyword>
<accession>A0ACA9M596</accession>
<sequence>EQNQKEQLRQQLIKVYQARTRNEDLQKTLRTYGEISREDVSTELSRRERKNGQK</sequence>
<dbReference type="EMBL" id="CAJVQC010006756">
    <property type="protein sequence ID" value="CAG8570824.1"/>
    <property type="molecule type" value="Genomic_DNA"/>
</dbReference>
<name>A0ACA9M596_9GLOM</name>
<organism evidence="1 2">
    <name type="scientific">Racocetra persica</name>
    <dbReference type="NCBI Taxonomy" id="160502"/>
    <lineage>
        <taxon>Eukaryota</taxon>
        <taxon>Fungi</taxon>
        <taxon>Fungi incertae sedis</taxon>
        <taxon>Mucoromycota</taxon>
        <taxon>Glomeromycotina</taxon>
        <taxon>Glomeromycetes</taxon>
        <taxon>Diversisporales</taxon>
        <taxon>Gigasporaceae</taxon>
        <taxon>Racocetra</taxon>
    </lineage>
</organism>
<dbReference type="Proteomes" id="UP000789920">
    <property type="component" value="Unassembled WGS sequence"/>
</dbReference>
<evidence type="ECO:0000313" key="2">
    <source>
        <dbReference type="Proteomes" id="UP000789920"/>
    </source>
</evidence>
<comment type="caution">
    <text evidence="1">The sequence shown here is derived from an EMBL/GenBank/DDBJ whole genome shotgun (WGS) entry which is preliminary data.</text>
</comment>
<reference evidence="1" key="1">
    <citation type="submission" date="2021-06" db="EMBL/GenBank/DDBJ databases">
        <authorList>
            <person name="Kallberg Y."/>
            <person name="Tangrot J."/>
            <person name="Rosling A."/>
        </authorList>
    </citation>
    <scope>NUCLEOTIDE SEQUENCE</scope>
    <source>
        <strain evidence="1">MA461A</strain>
    </source>
</reference>
<protein>
    <submittedName>
        <fullName evidence="1">18769_t:CDS:1</fullName>
    </submittedName>
</protein>
<feature type="non-terminal residue" evidence="1">
    <location>
        <position position="1"/>
    </location>
</feature>